<organism evidence="2 3">
    <name type="scientific">Arcicella aurantiaca</name>
    <dbReference type="NCBI Taxonomy" id="591202"/>
    <lineage>
        <taxon>Bacteria</taxon>
        <taxon>Pseudomonadati</taxon>
        <taxon>Bacteroidota</taxon>
        <taxon>Cytophagia</taxon>
        <taxon>Cytophagales</taxon>
        <taxon>Flectobacillaceae</taxon>
        <taxon>Arcicella</taxon>
    </lineage>
</organism>
<proteinExistence type="predicted"/>
<feature type="domain" description="DinB-like" evidence="1">
    <location>
        <begin position="25"/>
        <end position="175"/>
    </location>
</feature>
<dbReference type="InterPro" id="IPR034660">
    <property type="entry name" value="DinB/YfiT-like"/>
</dbReference>
<gene>
    <name evidence="2" type="ORF">LV89_00797</name>
</gene>
<dbReference type="OrthoDB" id="1524454at2"/>
<comment type="caution">
    <text evidence="2">The sequence shown here is derived from an EMBL/GenBank/DDBJ whole genome shotgun (WGS) entry which is preliminary data.</text>
</comment>
<dbReference type="EMBL" id="QGGO01000003">
    <property type="protein sequence ID" value="PWK28593.1"/>
    <property type="molecule type" value="Genomic_DNA"/>
</dbReference>
<evidence type="ECO:0000313" key="2">
    <source>
        <dbReference type="EMBL" id="PWK28593.1"/>
    </source>
</evidence>
<evidence type="ECO:0000313" key="3">
    <source>
        <dbReference type="Proteomes" id="UP000245489"/>
    </source>
</evidence>
<dbReference type="Gene3D" id="1.20.120.450">
    <property type="entry name" value="dinb family like domain"/>
    <property type="match status" value="1"/>
</dbReference>
<dbReference type="Proteomes" id="UP000245489">
    <property type="component" value="Unassembled WGS sequence"/>
</dbReference>
<dbReference type="SUPFAM" id="SSF109854">
    <property type="entry name" value="DinB/YfiT-like putative metalloenzymes"/>
    <property type="match status" value="1"/>
</dbReference>
<protein>
    <submittedName>
        <fullName evidence="2">DinB family protein</fullName>
    </submittedName>
</protein>
<dbReference type="RefSeq" id="WP_109741576.1">
    <property type="nucleotide sequence ID" value="NZ_QGGO01000003.1"/>
</dbReference>
<dbReference type="AlphaFoldDB" id="A0A316EFW9"/>
<dbReference type="Pfam" id="PF12867">
    <property type="entry name" value="DinB_2"/>
    <property type="match status" value="1"/>
</dbReference>
<reference evidence="2 3" key="1">
    <citation type="submission" date="2018-05" db="EMBL/GenBank/DDBJ databases">
        <title>Genomic Encyclopedia of Archaeal and Bacterial Type Strains, Phase II (KMG-II): from individual species to whole genera.</title>
        <authorList>
            <person name="Goeker M."/>
        </authorList>
    </citation>
    <scope>NUCLEOTIDE SEQUENCE [LARGE SCALE GENOMIC DNA]</scope>
    <source>
        <strain evidence="2 3">DSM 22214</strain>
    </source>
</reference>
<accession>A0A316EFW9</accession>
<name>A0A316EFW9_9BACT</name>
<keyword evidence="3" id="KW-1185">Reference proteome</keyword>
<dbReference type="InterPro" id="IPR024775">
    <property type="entry name" value="DinB-like"/>
</dbReference>
<sequence>MDKISLLNQLENQVENHLQQALVKFQNATNEISLKPSDSNGWSIAQCLEHLNTYSHYYLPLFEQEIAKSPDKPEANLIKSSWLGRKSIESMNPETGTKKFKALKNHIPVPDLDAQAVIAEFISHQERLLQIIRLAKSKDIQQIKIPISIAKFLKLNLGDALQFLIVHNERHIQQANRNL</sequence>
<evidence type="ECO:0000259" key="1">
    <source>
        <dbReference type="Pfam" id="PF12867"/>
    </source>
</evidence>